<organism evidence="1 2">
    <name type="scientific">Elysia marginata</name>
    <dbReference type="NCBI Taxonomy" id="1093978"/>
    <lineage>
        <taxon>Eukaryota</taxon>
        <taxon>Metazoa</taxon>
        <taxon>Spiralia</taxon>
        <taxon>Lophotrochozoa</taxon>
        <taxon>Mollusca</taxon>
        <taxon>Gastropoda</taxon>
        <taxon>Heterobranchia</taxon>
        <taxon>Euthyneura</taxon>
        <taxon>Panpulmonata</taxon>
        <taxon>Sacoglossa</taxon>
        <taxon>Placobranchoidea</taxon>
        <taxon>Plakobranchidae</taxon>
        <taxon>Elysia</taxon>
    </lineage>
</organism>
<evidence type="ECO:0000313" key="2">
    <source>
        <dbReference type="Proteomes" id="UP000762676"/>
    </source>
</evidence>
<accession>A0AAV4FAR6</accession>
<dbReference type="AlphaFoldDB" id="A0AAV4FAR6"/>
<reference evidence="1 2" key="1">
    <citation type="journal article" date="2021" name="Elife">
        <title>Chloroplast acquisition without the gene transfer in kleptoplastic sea slugs, Plakobranchus ocellatus.</title>
        <authorList>
            <person name="Maeda T."/>
            <person name="Takahashi S."/>
            <person name="Yoshida T."/>
            <person name="Shimamura S."/>
            <person name="Takaki Y."/>
            <person name="Nagai Y."/>
            <person name="Toyoda A."/>
            <person name="Suzuki Y."/>
            <person name="Arimoto A."/>
            <person name="Ishii H."/>
            <person name="Satoh N."/>
            <person name="Nishiyama T."/>
            <person name="Hasebe M."/>
            <person name="Maruyama T."/>
            <person name="Minagawa J."/>
            <person name="Obokata J."/>
            <person name="Shigenobu S."/>
        </authorList>
    </citation>
    <scope>NUCLEOTIDE SEQUENCE [LARGE SCALE GENOMIC DNA]</scope>
</reference>
<dbReference type="EMBL" id="BMAT01000636">
    <property type="protein sequence ID" value="GFR70074.1"/>
    <property type="molecule type" value="Genomic_DNA"/>
</dbReference>
<evidence type="ECO:0000313" key="1">
    <source>
        <dbReference type="EMBL" id="GFR70074.1"/>
    </source>
</evidence>
<protein>
    <submittedName>
        <fullName evidence="1">Uncharacterized protein</fullName>
    </submittedName>
</protein>
<proteinExistence type="predicted"/>
<sequence length="102" mass="11134">MNFEQGREEGITKAVKHSDNCIGFSDYMCPMLHESQLIVDKILPCASSSRLHSESFLFPSNEYFAVEILFPGVSGGSIGRAVDCYAEGPGVRIPAPMCQLCT</sequence>
<dbReference type="Proteomes" id="UP000762676">
    <property type="component" value="Unassembled WGS sequence"/>
</dbReference>
<comment type="caution">
    <text evidence="1">The sequence shown here is derived from an EMBL/GenBank/DDBJ whole genome shotgun (WGS) entry which is preliminary data.</text>
</comment>
<gene>
    <name evidence="1" type="ORF">ElyMa_000319200</name>
</gene>
<keyword evidence="2" id="KW-1185">Reference proteome</keyword>
<name>A0AAV4FAR6_9GAST</name>